<gene>
    <name evidence="1" type="ORF">BGTH12_LOCUS6819</name>
</gene>
<evidence type="ECO:0000313" key="1">
    <source>
        <dbReference type="EMBL" id="CAD6505461.1"/>
    </source>
</evidence>
<dbReference type="EMBL" id="CAJHIT010000009">
    <property type="protein sequence ID" value="CAD6505461.1"/>
    <property type="molecule type" value="Genomic_DNA"/>
</dbReference>
<reference evidence="1" key="1">
    <citation type="submission" date="2020-10" db="EMBL/GenBank/DDBJ databases">
        <authorList>
            <person name="Muller C M."/>
        </authorList>
    </citation>
    <scope>NUCLEOTIDE SEQUENCE</scope>
    <source>
        <strain evidence="1">THUN-12</strain>
    </source>
</reference>
<protein>
    <submittedName>
        <fullName evidence="1">BgTH12-00952</fullName>
    </submittedName>
</protein>
<dbReference type="Proteomes" id="UP000683417">
    <property type="component" value="Unassembled WGS sequence"/>
</dbReference>
<evidence type="ECO:0000313" key="2">
    <source>
        <dbReference type="Proteomes" id="UP000683417"/>
    </source>
</evidence>
<proteinExistence type="predicted"/>
<accession>A0A9W4GHT5</accession>
<organism evidence="1 2">
    <name type="scientific">Blumeria graminis f. sp. triticale</name>
    <dbReference type="NCBI Taxonomy" id="1689686"/>
    <lineage>
        <taxon>Eukaryota</taxon>
        <taxon>Fungi</taxon>
        <taxon>Dikarya</taxon>
        <taxon>Ascomycota</taxon>
        <taxon>Pezizomycotina</taxon>
        <taxon>Leotiomycetes</taxon>
        <taxon>Erysiphales</taxon>
        <taxon>Erysiphaceae</taxon>
        <taxon>Blumeria</taxon>
    </lineage>
</organism>
<dbReference type="AlphaFoldDB" id="A0A9W4GHT5"/>
<sequence>MPVDNTTVISKPEPEFFALKPGEKFV</sequence>
<comment type="caution">
    <text evidence="1">The sequence shown here is derived from an EMBL/GenBank/DDBJ whole genome shotgun (WGS) entry which is preliminary data.</text>
</comment>
<name>A0A9W4GHT5_BLUGR</name>